<dbReference type="OrthoDB" id="5979828at2759"/>
<dbReference type="SMART" id="SM00253">
    <property type="entry name" value="SOCS"/>
    <property type="match status" value="1"/>
</dbReference>
<feature type="domain" description="SOCS box" evidence="3">
    <location>
        <begin position="35"/>
        <end position="78"/>
    </location>
</feature>
<dbReference type="Proteomes" id="UP000699462">
    <property type="component" value="Unassembled WGS sequence"/>
</dbReference>
<dbReference type="InterPro" id="IPR036036">
    <property type="entry name" value="SOCS_box-like_dom_sf"/>
</dbReference>
<dbReference type="PANTHER" id="PTHR10155:SF5">
    <property type="entry name" value="SUPPRESSOR OF CYTOKINE SIGNALING 7"/>
    <property type="match status" value="1"/>
</dbReference>
<dbReference type="GO" id="GO:0046935">
    <property type="term" value="F:1-phosphatidylinositol-3-kinase regulator activity"/>
    <property type="evidence" value="ECO:0007669"/>
    <property type="project" value="TreeGrafter"/>
</dbReference>
<evidence type="ECO:0000259" key="3">
    <source>
        <dbReference type="PROSITE" id="PS50225"/>
    </source>
</evidence>
<proteinExistence type="predicted"/>
<name>A0A8T0DWM5_9TREM</name>
<dbReference type="GO" id="GO:0046854">
    <property type="term" value="P:phosphatidylinositol phosphate biosynthetic process"/>
    <property type="evidence" value="ECO:0007669"/>
    <property type="project" value="TreeGrafter"/>
</dbReference>
<dbReference type="InterPro" id="IPR036860">
    <property type="entry name" value="SH2_dom_sf"/>
</dbReference>
<accession>A0A8T0DWM5</accession>
<dbReference type="EMBL" id="JTDF01000462">
    <property type="protein sequence ID" value="KAF8571528.1"/>
    <property type="molecule type" value="Genomic_DNA"/>
</dbReference>
<dbReference type="InterPro" id="IPR001496">
    <property type="entry name" value="SOCS_box"/>
</dbReference>
<keyword evidence="5" id="KW-1185">Reference proteome</keyword>
<dbReference type="SUPFAM" id="SSF158235">
    <property type="entry name" value="SOCS box-like"/>
    <property type="match status" value="1"/>
</dbReference>
<feature type="compositionally biased region" description="Polar residues" evidence="2">
    <location>
        <begin position="125"/>
        <end position="159"/>
    </location>
</feature>
<evidence type="ECO:0000313" key="5">
    <source>
        <dbReference type="Proteomes" id="UP000699462"/>
    </source>
</evidence>
<keyword evidence="1" id="KW-0727">SH2 domain</keyword>
<comment type="caution">
    <text evidence="4">The sequence shown here is derived from an EMBL/GenBank/DDBJ whole genome shotgun (WGS) entry which is preliminary data.</text>
</comment>
<evidence type="ECO:0000256" key="1">
    <source>
        <dbReference type="ARBA" id="ARBA00022999"/>
    </source>
</evidence>
<dbReference type="GO" id="GO:0005942">
    <property type="term" value="C:phosphatidylinositol 3-kinase complex"/>
    <property type="evidence" value="ECO:0007669"/>
    <property type="project" value="TreeGrafter"/>
</dbReference>
<feature type="region of interest" description="Disordered" evidence="2">
    <location>
        <begin position="125"/>
        <end position="172"/>
    </location>
</feature>
<dbReference type="AlphaFoldDB" id="A0A8T0DWM5"/>
<organism evidence="4 5">
    <name type="scientific">Paragonimus westermani</name>
    <dbReference type="NCBI Taxonomy" id="34504"/>
    <lineage>
        <taxon>Eukaryota</taxon>
        <taxon>Metazoa</taxon>
        <taxon>Spiralia</taxon>
        <taxon>Lophotrochozoa</taxon>
        <taxon>Platyhelminthes</taxon>
        <taxon>Trematoda</taxon>
        <taxon>Digenea</taxon>
        <taxon>Plagiorchiida</taxon>
        <taxon>Troglotremata</taxon>
        <taxon>Troglotrematidae</taxon>
        <taxon>Paragonimus</taxon>
    </lineage>
</organism>
<dbReference type="SMART" id="SM00969">
    <property type="entry name" value="SOCS_box"/>
    <property type="match status" value="1"/>
</dbReference>
<dbReference type="GO" id="GO:0035556">
    <property type="term" value="P:intracellular signal transduction"/>
    <property type="evidence" value="ECO:0007669"/>
    <property type="project" value="InterPro"/>
</dbReference>
<reference evidence="4 5" key="1">
    <citation type="submission" date="2019-07" db="EMBL/GenBank/DDBJ databases">
        <title>Annotation for the trematode Paragonimus westermani.</title>
        <authorList>
            <person name="Choi Y.-J."/>
        </authorList>
    </citation>
    <scope>NUCLEOTIDE SEQUENCE [LARGE SCALE GENOMIC DNA]</scope>
    <source>
        <strain evidence="4">180907_Pwestermani</strain>
    </source>
</reference>
<dbReference type="Pfam" id="PF07525">
    <property type="entry name" value="SOCS_box"/>
    <property type="match status" value="1"/>
</dbReference>
<dbReference type="PANTHER" id="PTHR10155">
    <property type="entry name" value="PHOSPHATIDYLINOSITOL 3-KINASE REGULATORY SUBUNIT"/>
    <property type="match status" value="1"/>
</dbReference>
<protein>
    <recommendedName>
        <fullName evidence="3">SOCS box domain-containing protein</fullName>
    </recommendedName>
</protein>
<evidence type="ECO:0000256" key="2">
    <source>
        <dbReference type="SAM" id="MobiDB-lite"/>
    </source>
</evidence>
<evidence type="ECO:0000313" key="4">
    <source>
        <dbReference type="EMBL" id="KAF8571528.1"/>
    </source>
</evidence>
<sequence>MVEFIEKAVAHSISGQFHYFLQSSAQGQPPVEVPLLYPLSRFQVVPSLRHLARFTILSCIRRDHINQLPLPQSLLNYLMEKQCYAESLEAFEEAIRNRGPLEFRPRQLVSSELAPASPAIEQSFASTDETIPEVQRTTVSRRSTASNDSVASVDSQVTVRPTAVPATPSPSC</sequence>
<dbReference type="PROSITE" id="PS50225">
    <property type="entry name" value="SOCS"/>
    <property type="match status" value="1"/>
</dbReference>
<gene>
    <name evidence="4" type="ORF">P879_00696</name>
</gene>
<dbReference type="Gene3D" id="3.30.505.10">
    <property type="entry name" value="SH2 domain"/>
    <property type="match status" value="1"/>
</dbReference>